<dbReference type="Pfam" id="PF13426">
    <property type="entry name" value="PAS_9"/>
    <property type="match status" value="2"/>
</dbReference>
<dbReference type="SMART" id="SM00086">
    <property type="entry name" value="PAC"/>
    <property type="match status" value="3"/>
</dbReference>
<dbReference type="PANTHER" id="PTHR43047:SF72">
    <property type="entry name" value="OSMOSENSING HISTIDINE PROTEIN KINASE SLN1"/>
    <property type="match status" value="1"/>
</dbReference>
<dbReference type="Proteomes" id="UP000632377">
    <property type="component" value="Unassembled WGS sequence"/>
</dbReference>
<feature type="domain" description="PAS" evidence="8">
    <location>
        <begin position="256"/>
        <end position="326"/>
    </location>
</feature>
<dbReference type="SUPFAM" id="SSF55874">
    <property type="entry name" value="ATPase domain of HSP90 chaperone/DNA topoisomerase II/histidine kinase"/>
    <property type="match status" value="1"/>
</dbReference>
<dbReference type="EMBL" id="JAESWC010000014">
    <property type="protein sequence ID" value="MBL4937260.1"/>
    <property type="molecule type" value="Genomic_DNA"/>
</dbReference>
<dbReference type="SUPFAM" id="SSF55785">
    <property type="entry name" value="PYP-like sensor domain (PAS domain)"/>
    <property type="match status" value="3"/>
</dbReference>
<gene>
    <name evidence="10" type="ORF">JK636_16145</name>
</gene>
<evidence type="ECO:0000256" key="3">
    <source>
        <dbReference type="ARBA" id="ARBA00022553"/>
    </source>
</evidence>
<dbReference type="InterPro" id="IPR001610">
    <property type="entry name" value="PAC"/>
</dbReference>
<dbReference type="CDD" id="cd00082">
    <property type="entry name" value="HisKA"/>
    <property type="match status" value="1"/>
</dbReference>
<evidence type="ECO:0000256" key="6">
    <source>
        <dbReference type="ARBA" id="ARBA00023012"/>
    </source>
</evidence>
<dbReference type="SMART" id="SM00388">
    <property type="entry name" value="HisKA"/>
    <property type="match status" value="1"/>
</dbReference>
<dbReference type="Pfam" id="PF00512">
    <property type="entry name" value="HisKA"/>
    <property type="match status" value="1"/>
</dbReference>
<evidence type="ECO:0000256" key="1">
    <source>
        <dbReference type="ARBA" id="ARBA00000085"/>
    </source>
</evidence>
<dbReference type="Gene3D" id="1.10.287.130">
    <property type="match status" value="1"/>
</dbReference>
<dbReference type="PROSITE" id="PS50113">
    <property type="entry name" value="PAC"/>
    <property type="match status" value="2"/>
</dbReference>
<evidence type="ECO:0000259" key="9">
    <source>
        <dbReference type="PROSITE" id="PS50113"/>
    </source>
</evidence>
<dbReference type="InterPro" id="IPR036097">
    <property type="entry name" value="HisK_dim/P_sf"/>
</dbReference>
<dbReference type="InterPro" id="IPR035965">
    <property type="entry name" value="PAS-like_dom_sf"/>
</dbReference>
<accession>A0ABS1TD30</accession>
<evidence type="ECO:0000313" key="10">
    <source>
        <dbReference type="EMBL" id="MBL4937260.1"/>
    </source>
</evidence>
<dbReference type="Gene3D" id="3.30.450.20">
    <property type="entry name" value="PAS domain"/>
    <property type="match status" value="3"/>
</dbReference>
<dbReference type="SMART" id="SM00387">
    <property type="entry name" value="HATPase_c"/>
    <property type="match status" value="1"/>
</dbReference>
<dbReference type="Pfam" id="PF02518">
    <property type="entry name" value="HATPase_c"/>
    <property type="match status" value="1"/>
</dbReference>
<dbReference type="InterPro" id="IPR003594">
    <property type="entry name" value="HATPase_dom"/>
</dbReference>
<dbReference type="InterPro" id="IPR000700">
    <property type="entry name" value="PAS-assoc_C"/>
</dbReference>
<dbReference type="CDD" id="cd00130">
    <property type="entry name" value="PAS"/>
    <property type="match status" value="3"/>
</dbReference>
<dbReference type="CDD" id="cd16922">
    <property type="entry name" value="HATPase_EvgS-ArcB-TorS-like"/>
    <property type="match status" value="1"/>
</dbReference>
<dbReference type="InterPro" id="IPR005467">
    <property type="entry name" value="His_kinase_dom"/>
</dbReference>
<feature type="domain" description="Histidine kinase" evidence="7">
    <location>
        <begin position="397"/>
        <end position="622"/>
    </location>
</feature>
<dbReference type="Gene3D" id="3.30.565.10">
    <property type="entry name" value="Histidine kinase-like ATPase, C-terminal domain"/>
    <property type="match status" value="1"/>
</dbReference>
<dbReference type="InterPro" id="IPR000014">
    <property type="entry name" value="PAS"/>
</dbReference>
<keyword evidence="6" id="KW-0902">Two-component regulatory system</keyword>
<feature type="domain" description="PAS" evidence="8">
    <location>
        <begin position="130"/>
        <end position="194"/>
    </location>
</feature>
<organism evidence="10 11">
    <name type="scientific">Clostridium rhizosphaerae</name>
    <dbReference type="NCBI Taxonomy" id="2803861"/>
    <lineage>
        <taxon>Bacteria</taxon>
        <taxon>Bacillati</taxon>
        <taxon>Bacillota</taxon>
        <taxon>Clostridia</taxon>
        <taxon>Eubacteriales</taxon>
        <taxon>Clostridiaceae</taxon>
        <taxon>Clostridium</taxon>
    </lineage>
</organism>
<evidence type="ECO:0000256" key="4">
    <source>
        <dbReference type="ARBA" id="ARBA00022679"/>
    </source>
</evidence>
<dbReference type="EC" id="2.7.13.3" evidence="2"/>
<dbReference type="PANTHER" id="PTHR43047">
    <property type="entry name" value="TWO-COMPONENT HISTIDINE PROTEIN KINASE"/>
    <property type="match status" value="1"/>
</dbReference>
<keyword evidence="4" id="KW-0808">Transferase</keyword>
<comment type="catalytic activity">
    <reaction evidence="1">
        <text>ATP + protein L-histidine = ADP + protein N-phospho-L-histidine.</text>
        <dbReference type="EC" id="2.7.13.3"/>
    </reaction>
</comment>
<keyword evidence="3" id="KW-0597">Phosphoprotein</keyword>
<evidence type="ECO:0000259" key="7">
    <source>
        <dbReference type="PROSITE" id="PS50109"/>
    </source>
</evidence>
<dbReference type="InterPro" id="IPR036890">
    <property type="entry name" value="HATPase_C_sf"/>
</dbReference>
<reference evidence="10 11" key="1">
    <citation type="submission" date="2021-01" db="EMBL/GenBank/DDBJ databases">
        <title>Genome public.</title>
        <authorList>
            <person name="Liu C."/>
            <person name="Sun Q."/>
        </authorList>
    </citation>
    <scope>NUCLEOTIDE SEQUENCE [LARGE SCALE GENOMIC DNA]</scope>
    <source>
        <strain evidence="10 11">YIM B02515</strain>
    </source>
</reference>
<dbReference type="InterPro" id="IPR004358">
    <property type="entry name" value="Sig_transdc_His_kin-like_C"/>
</dbReference>
<dbReference type="SMART" id="SM00091">
    <property type="entry name" value="PAS"/>
    <property type="match status" value="3"/>
</dbReference>
<feature type="domain" description="PAC" evidence="9">
    <location>
        <begin position="329"/>
        <end position="379"/>
    </location>
</feature>
<proteinExistence type="predicted"/>
<dbReference type="PROSITE" id="PS50109">
    <property type="entry name" value="HIS_KIN"/>
    <property type="match status" value="1"/>
</dbReference>
<feature type="domain" description="PAC" evidence="9">
    <location>
        <begin position="81"/>
        <end position="133"/>
    </location>
</feature>
<name>A0ABS1TD30_9CLOT</name>
<dbReference type="SUPFAM" id="SSF47384">
    <property type="entry name" value="Homodimeric domain of signal transducing histidine kinase"/>
    <property type="match status" value="1"/>
</dbReference>
<protein>
    <recommendedName>
        <fullName evidence="2">histidine kinase</fullName>
        <ecNumber evidence="2">2.7.13.3</ecNumber>
    </recommendedName>
</protein>
<dbReference type="Pfam" id="PF08447">
    <property type="entry name" value="PAS_3"/>
    <property type="match status" value="1"/>
</dbReference>
<evidence type="ECO:0000259" key="8">
    <source>
        <dbReference type="PROSITE" id="PS50112"/>
    </source>
</evidence>
<evidence type="ECO:0000256" key="5">
    <source>
        <dbReference type="ARBA" id="ARBA00022777"/>
    </source>
</evidence>
<evidence type="ECO:0000256" key="2">
    <source>
        <dbReference type="ARBA" id="ARBA00012438"/>
    </source>
</evidence>
<dbReference type="PRINTS" id="PR00344">
    <property type="entry name" value="BCTRLSENSOR"/>
</dbReference>
<keyword evidence="5" id="KW-0418">Kinase</keyword>
<dbReference type="PROSITE" id="PS50112">
    <property type="entry name" value="PAS"/>
    <property type="match status" value="3"/>
</dbReference>
<feature type="domain" description="PAS" evidence="8">
    <location>
        <begin position="6"/>
        <end position="77"/>
    </location>
</feature>
<evidence type="ECO:0000313" key="11">
    <source>
        <dbReference type="Proteomes" id="UP000632377"/>
    </source>
</evidence>
<dbReference type="InterPro" id="IPR003661">
    <property type="entry name" value="HisK_dim/P_dom"/>
</dbReference>
<keyword evidence="11" id="KW-1185">Reference proteome</keyword>
<dbReference type="InterPro" id="IPR013655">
    <property type="entry name" value="PAS_fold_3"/>
</dbReference>
<comment type="caution">
    <text evidence="10">The sequence shown here is derived from an EMBL/GenBank/DDBJ whole genome shotgun (WGS) entry which is preliminary data.</text>
</comment>
<dbReference type="RefSeq" id="WP_202750014.1">
    <property type="nucleotide sequence ID" value="NZ_JAESWC010000014.1"/>
</dbReference>
<sequence length="654" mass="75104">MNSFNTEIRNSLIAECISDFIWEMDLIENKVYVSEAWKEFLGYDDDLYFNSGFWYSIIHPKDVEAVVKSTKDHINGKIPYHESQYRIKTKNEGYKWIYVKAKAHYNDNEIADYISGFNIDISAIKKIEQNENEYRTLFNGVNDAVFLSTIDKETLKEELVELNDSAVRLTGFSKGELIGEPINNIRTSKIKPEEELNKQKALDPNTVYTSLLSKDKHNIPVEISTTFFEKDEVIMKLEVVRDISDRIQVQRKLEESEERYRNIVELSPNGAFIQDNGRIIFVNDNGVKLLDAPSKEAIIGKNVKNFIHPKFHDILNERMKTVGEGKQVHSIEIMMLKHNGDVIYAEVSPIPMIFNGKIYTLSIAKDITEKKIIQEENQKLINQTLEYDRLKTEFFANISHELRTPLNVIISSIQLLNDTYGCCNDKLGRCFSMNNRYMNVMKQNSYRLLKLINNLIDITRIDSGFYKVNLNSYNIVEIIENITLSVVPYAEQKGIEVIFDTDFEEKFITCDEEKIERILLNLLSNSIKFTPTGGNIKVNIGESEDSIRISVRDTGSGIPEDKLEVIFERFRQVDEVLTKRAEGSGIGLALVKALVEISGGKISVWSKIGEGSEFLIELPKKISNYSTDIVFTNISNLEENKKEKINIELSDIYV</sequence>
<dbReference type="NCBIfam" id="TIGR00229">
    <property type="entry name" value="sensory_box"/>
    <property type="match status" value="3"/>
</dbReference>